<protein>
    <submittedName>
        <fullName evidence="2">Uncharacterized protein</fullName>
    </submittedName>
</protein>
<accession>A0A653CEC4</accession>
<reference evidence="2 3" key="1">
    <citation type="submission" date="2019-01" db="EMBL/GenBank/DDBJ databases">
        <authorList>
            <person name="Sayadi A."/>
        </authorList>
    </citation>
    <scope>NUCLEOTIDE SEQUENCE [LARGE SCALE GENOMIC DNA]</scope>
</reference>
<evidence type="ECO:0000313" key="2">
    <source>
        <dbReference type="EMBL" id="VEN46277.1"/>
    </source>
</evidence>
<dbReference type="AlphaFoldDB" id="A0A653CEC4"/>
<feature type="region of interest" description="Disordered" evidence="1">
    <location>
        <begin position="19"/>
        <end position="48"/>
    </location>
</feature>
<sequence length="48" mass="5475">MGVLNYTVKVENKVDEDRKVMRAQDERDANLPENVEPKDLLETTNAAD</sequence>
<gene>
    <name evidence="2" type="ORF">CALMAC_LOCUS8424</name>
</gene>
<name>A0A653CEC4_CALMS</name>
<evidence type="ECO:0000256" key="1">
    <source>
        <dbReference type="SAM" id="MobiDB-lite"/>
    </source>
</evidence>
<evidence type="ECO:0000313" key="3">
    <source>
        <dbReference type="Proteomes" id="UP000410492"/>
    </source>
</evidence>
<dbReference type="EMBL" id="CAACVG010007607">
    <property type="protein sequence ID" value="VEN46277.1"/>
    <property type="molecule type" value="Genomic_DNA"/>
</dbReference>
<organism evidence="2 3">
    <name type="scientific">Callosobruchus maculatus</name>
    <name type="common">Southern cowpea weevil</name>
    <name type="synonym">Pulse bruchid</name>
    <dbReference type="NCBI Taxonomy" id="64391"/>
    <lineage>
        <taxon>Eukaryota</taxon>
        <taxon>Metazoa</taxon>
        <taxon>Ecdysozoa</taxon>
        <taxon>Arthropoda</taxon>
        <taxon>Hexapoda</taxon>
        <taxon>Insecta</taxon>
        <taxon>Pterygota</taxon>
        <taxon>Neoptera</taxon>
        <taxon>Endopterygota</taxon>
        <taxon>Coleoptera</taxon>
        <taxon>Polyphaga</taxon>
        <taxon>Cucujiformia</taxon>
        <taxon>Chrysomeloidea</taxon>
        <taxon>Chrysomelidae</taxon>
        <taxon>Bruchinae</taxon>
        <taxon>Bruchini</taxon>
        <taxon>Callosobruchus</taxon>
    </lineage>
</organism>
<keyword evidence="3" id="KW-1185">Reference proteome</keyword>
<dbReference type="Proteomes" id="UP000410492">
    <property type="component" value="Unassembled WGS sequence"/>
</dbReference>
<feature type="compositionally biased region" description="Basic and acidic residues" evidence="1">
    <location>
        <begin position="19"/>
        <end position="41"/>
    </location>
</feature>
<proteinExistence type="predicted"/>